<comment type="caution">
    <text evidence="1">The sequence shown here is derived from an EMBL/GenBank/DDBJ whole genome shotgun (WGS) entry which is preliminary data.</text>
</comment>
<dbReference type="AlphaFoldDB" id="A0A0V0XT83"/>
<gene>
    <name evidence="1" type="ORF">T4E_5631</name>
</gene>
<protein>
    <submittedName>
        <fullName evidence="1">Uncharacterized protein</fullName>
    </submittedName>
</protein>
<evidence type="ECO:0000313" key="1">
    <source>
        <dbReference type="EMBL" id="KRX91175.1"/>
    </source>
</evidence>
<dbReference type="Proteomes" id="UP000054815">
    <property type="component" value="Unassembled WGS sequence"/>
</dbReference>
<dbReference type="EMBL" id="JYDU01000144">
    <property type="protein sequence ID" value="KRX91175.1"/>
    <property type="molecule type" value="Genomic_DNA"/>
</dbReference>
<name>A0A0V0XT83_TRIPS</name>
<reference evidence="1 2" key="1">
    <citation type="submission" date="2015-01" db="EMBL/GenBank/DDBJ databases">
        <title>Evolution of Trichinella species and genotypes.</title>
        <authorList>
            <person name="Korhonen P.K."/>
            <person name="Edoardo P."/>
            <person name="Giuseppe L.R."/>
            <person name="Gasser R.B."/>
        </authorList>
    </citation>
    <scope>NUCLEOTIDE SEQUENCE [LARGE SCALE GENOMIC DNA]</scope>
    <source>
        <strain evidence="1">ISS141</strain>
    </source>
</reference>
<evidence type="ECO:0000313" key="2">
    <source>
        <dbReference type="Proteomes" id="UP000054815"/>
    </source>
</evidence>
<proteinExistence type="predicted"/>
<accession>A0A0V0XT83</accession>
<sequence>MPYNPTQLSESCTEYHGLSSDLHDEGGYSAFPDISGLVDQSESSVWNCRADAAVDQPPAAVLEPDDSPEVSGNDLPNHMDFVSAALCLSVKAFAARMQSTDQKNIRSTSPVYPHFFNLYALPLYTRDIPLQ</sequence>
<organism evidence="1 2">
    <name type="scientific">Trichinella pseudospiralis</name>
    <name type="common">Parasitic roundworm</name>
    <dbReference type="NCBI Taxonomy" id="6337"/>
    <lineage>
        <taxon>Eukaryota</taxon>
        <taxon>Metazoa</taxon>
        <taxon>Ecdysozoa</taxon>
        <taxon>Nematoda</taxon>
        <taxon>Enoplea</taxon>
        <taxon>Dorylaimia</taxon>
        <taxon>Trichinellida</taxon>
        <taxon>Trichinellidae</taxon>
        <taxon>Trichinella</taxon>
    </lineage>
</organism>